<protein>
    <recommendedName>
        <fullName evidence="4">DUF3408 domain-containing protein</fullName>
    </recommendedName>
</protein>
<evidence type="ECO:0000313" key="2">
    <source>
        <dbReference type="EMBL" id="GCB35027.1"/>
    </source>
</evidence>
<gene>
    <name evidence="2" type="ORF">KGMB02408_19720</name>
</gene>
<dbReference type="Pfam" id="PF11888">
    <property type="entry name" value="DUF3408"/>
    <property type="match status" value="1"/>
</dbReference>
<evidence type="ECO:0000256" key="1">
    <source>
        <dbReference type="SAM" id="MobiDB-lite"/>
    </source>
</evidence>
<feature type="compositionally biased region" description="Polar residues" evidence="1">
    <location>
        <begin position="60"/>
        <end position="73"/>
    </location>
</feature>
<feature type="region of interest" description="Disordered" evidence="1">
    <location>
        <begin position="50"/>
        <end position="86"/>
    </location>
</feature>
<dbReference type="OrthoDB" id="1096132at2"/>
<dbReference type="RefSeq" id="WP_125041090.1">
    <property type="nucleotide sequence ID" value="NZ_BHWB01000005.1"/>
</dbReference>
<accession>A0A401LUD8</accession>
<dbReference type="Proteomes" id="UP000288079">
    <property type="component" value="Unassembled WGS sequence"/>
</dbReference>
<proteinExistence type="predicted"/>
<evidence type="ECO:0000313" key="3">
    <source>
        <dbReference type="Proteomes" id="UP000288079"/>
    </source>
</evidence>
<evidence type="ECO:0008006" key="4">
    <source>
        <dbReference type="Google" id="ProtNLM"/>
    </source>
</evidence>
<keyword evidence="3" id="KW-1185">Reference proteome</keyword>
<sequence>MSKKFKNIENDEAFKNFKLEDYMPSMPEHKQEDSFSVAVEQKTVMEAGNLFPVLDKPETSAEQVTEPETSAGSDNEARETEADNVTVERTVARRISSKQRRLSLDEYRATYLRVPKIADRKPVFVSGEVRDRLDEIVRRLGGRGMSVSGLIENLARQHMEAYGEDIEQWRKL</sequence>
<reference evidence="2 3" key="1">
    <citation type="submission" date="2018-10" db="EMBL/GenBank/DDBJ databases">
        <title>Draft Genome Sequence of Bacteroides sp. KCTC 15687.</title>
        <authorList>
            <person name="Yu S.Y."/>
            <person name="Kim J.S."/>
            <person name="Oh B.S."/>
            <person name="Park S.H."/>
            <person name="Kang S.W."/>
            <person name="Park J.E."/>
            <person name="Choi S.H."/>
            <person name="Han K.I."/>
            <person name="Lee K.C."/>
            <person name="Eom M.K."/>
            <person name="Suh M.K."/>
            <person name="Lee D.H."/>
            <person name="Yoon H."/>
            <person name="Kim B."/>
            <person name="Yang S.J."/>
            <person name="Lee J.S."/>
            <person name="Lee J.H."/>
        </authorList>
    </citation>
    <scope>NUCLEOTIDE SEQUENCE [LARGE SCALE GENOMIC DNA]</scope>
    <source>
        <strain evidence="2 3">KCTC 15687</strain>
    </source>
</reference>
<name>A0A401LUD8_9BACE</name>
<comment type="caution">
    <text evidence="2">The sequence shown here is derived from an EMBL/GenBank/DDBJ whole genome shotgun (WGS) entry which is preliminary data.</text>
</comment>
<dbReference type="AlphaFoldDB" id="A0A401LUD8"/>
<dbReference type="InterPro" id="IPR021823">
    <property type="entry name" value="DUF3408"/>
</dbReference>
<dbReference type="EMBL" id="BHWB01000005">
    <property type="protein sequence ID" value="GCB35027.1"/>
    <property type="molecule type" value="Genomic_DNA"/>
</dbReference>
<organism evidence="2 3">
    <name type="scientific">Bacteroides faecalis</name>
    <dbReference type="NCBI Taxonomy" id="2447885"/>
    <lineage>
        <taxon>Bacteria</taxon>
        <taxon>Pseudomonadati</taxon>
        <taxon>Bacteroidota</taxon>
        <taxon>Bacteroidia</taxon>
        <taxon>Bacteroidales</taxon>
        <taxon>Bacteroidaceae</taxon>
        <taxon>Bacteroides</taxon>
    </lineage>
</organism>